<sequence>MHPMKRKNIWKDWITKSYSGRKYKDITEWG</sequence>
<accession>A0A2P2IK23</accession>
<proteinExistence type="predicted"/>
<organism evidence="1">
    <name type="scientific">Rhizophora mucronata</name>
    <name type="common">Asiatic mangrove</name>
    <dbReference type="NCBI Taxonomy" id="61149"/>
    <lineage>
        <taxon>Eukaryota</taxon>
        <taxon>Viridiplantae</taxon>
        <taxon>Streptophyta</taxon>
        <taxon>Embryophyta</taxon>
        <taxon>Tracheophyta</taxon>
        <taxon>Spermatophyta</taxon>
        <taxon>Magnoliopsida</taxon>
        <taxon>eudicotyledons</taxon>
        <taxon>Gunneridae</taxon>
        <taxon>Pentapetalae</taxon>
        <taxon>rosids</taxon>
        <taxon>fabids</taxon>
        <taxon>Malpighiales</taxon>
        <taxon>Rhizophoraceae</taxon>
        <taxon>Rhizophora</taxon>
    </lineage>
</organism>
<dbReference type="AlphaFoldDB" id="A0A2P2IK23"/>
<dbReference type="EMBL" id="GGEC01001092">
    <property type="protein sequence ID" value="MBW81575.1"/>
    <property type="molecule type" value="Transcribed_RNA"/>
</dbReference>
<evidence type="ECO:0000313" key="1">
    <source>
        <dbReference type="EMBL" id="MBW81575.1"/>
    </source>
</evidence>
<protein>
    <submittedName>
        <fullName evidence="1">Uncharacterized protein</fullName>
    </submittedName>
</protein>
<name>A0A2P2IK23_RHIMU</name>
<reference evidence="1" key="1">
    <citation type="submission" date="2018-02" db="EMBL/GenBank/DDBJ databases">
        <title>Rhizophora mucronata_Transcriptome.</title>
        <authorList>
            <person name="Meera S.P."/>
            <person name="Sreeshan A."/>
            <person name="Augustine A."/>
        </authorList>
    </citation>
    <scope>NUCLEOTIDE SEQUENCE</scope>
    <source>
        <tissue evidence="1">Leaf</tissue>
    </source>
</reference>